<feature type="domain" description="RRM" evidence="2">
    <location>
        <begin position="48"/>
        <end position="79"/>
    </location>
</feature>
<dbReference type="AlphaFoldDB" id="A0A8S0SXH9"/>
<dbReference type="EMBL" id="CACTIH010005527">
    <property type="protein sequence ID" value="CAA2996495.1"/>
    <property type="molecule type" value="Genomic_DNA"/>
</dbReference>
<dbReference type="GO" id="GO:0003723">
    <property type="term" value="F:RNA binding"/>
    <property type="evidence" value="ECO:0007669"/>
    <property type="project" value="UniProtKB-KW"/>
</dbReference>
<dbReference type="Pfam" id="PF00076">
    <property type="entry name" value="RRM_1"/>
    <property type="match status" value="1"/>
</dbReference>
<dbReference type="InterPro" id="IPR000504">
    <property type="entry name" value="RRM_dom"/>
</dbReference>
<evidence type="ECO:0000313" key="4">
    <source>
        <dbReference type="Proteomes" id="UP000594638"/>
    </source>
</evidence>
<sequence>MISYYDIRAAQTAMRALQNSPLRRRKLDIHFSIPKGNPSDKDINQGTLVVFNLDPSVSTDDLLQIFGAYGQVKESDIPAESRS</sequence>
<dbReference type="Gene3D" id="3.30.70.330">
    <property type="match status" value="1"/>
</dbReference>
<protein>
    <submittedName>
        <fullName evidence="3">Protein MEI2-like 2</fullName>
    </submittedName>
</protein>
<comment type="caution">
    <text evidence="3">The sequence shown here is derived from an EMBL/GenBank/DDBJ whole genome shotgun (WGS) entry which is preliminary data.</text>
</comment>
<dbReference type="InterPro" id="IPR012677">
    <property type="entry name" value="Nucleotide-bd_a/b_plait_sf"/>
</dbReference>
<dbReference type="SUPFAM" id="SSF54928">
    <property type="entry name" value="RNA-binding domain, RBD"/>
    <property type="match status" value="1"/>
</dbReference>
<dbReference type="PANTHER" id="PTHR23189">
    <property type="entry name" value="RNA RECOGNITION MOTIF-CONTAINING"/>
    <property type="match status" value="1"/>
</dbReference>
<dbReference type="OrthoDB" id="10265654at2759"/>
<dbReference type="Gramene" id="OE9A014736T1">
    <property type="protein sequence ID" value="OE9A014736C1"/>
    <property type="gene ID" value="OE9A014736"/>
</dbReference>
<organism evidence="3 4">
    <name type="scientific">Olea europaea subsp. europaea</name>
    <dbReference type="NCBI Taxonomy" id="158383"/>
    <lineage>
        <taxon>Eukaryota</taxon>
        <taxon>Viridiplantae</taxon>
        <taxon>Streptophyta</taxon>
        <taxon>Embryophyta</taxon>
        <taxon>Tracheophyta</taxon>
        <taxon>Spermatophyta</taxon>
        <taxon>Magnoliopsida</taxon>
        <taxon>eudicotyledons</taxon>
        <taxon>Gunneridae</taxon>
        <taxon>Pentapetalae</taxon>
        <taxon>asterids</taxon>
        <taxon>lamiids</taxon>
        <taxon>Lamiales</taxon>
        <taxon>Oleaceae</taxon>
        <taxon>Oleeae</taxon>
        <taxon>Olea</taxon>
    </lineage>
</organism>
<dbReference type="InterPro" id="IPR035979">
    <property type="entry name" value="RBD_domain_sf"/>
</dbReference>
<keyword evidence="4" id="KW-1185">Reference proteome</keyword>
<keyword evidence="1" id="KW-0694">RNA-binding</keyword>
<gene>
    <name evidence="3" type="ORF">OLEA9_A014736</name>
</gene>
<accession>A0A8S0SXH9</accession>
<evidence type="ECO:0000313" key="3">
    <source>
        <dbReference type="EMBL" id="CAA2996495.1"/>
    </source>
</evidence>
<proteinExistence type="predicted"/>
<name>A0A8S0SXH9_OLEEU</name>
<evidence type="ECO:0000256" key="1">
    <source>
        <dbReference type="ARBA" id="ARBA00022884"/>
    </source>
</evidence>
<dbReference type="Proteomes" id="UP000594638">
    <property type="component" value="Unassembled WGS sequence"/>
</dbReference>
<evidence type="ECO:0000259" key="2">
    <source>
        <dbReference type="Pfam" id="PF00076"/>
    </source>
</evidence>
<reference evidence="3 4" key="1">
    <citation type="submission" date="2019-12" db="EMBL/GenBank/DDBJ databases">
        <authorList>
            <person name="Alioto T."/>
            <person name="Alioto T."/>
            <person name="Gomez Garrido J."/>
        </authorList>
    </citation>
    <scope>NUCLEOTIDE SEQUENCE [LARGE SCALE GENOMIC DNA]</scope>
</reference>